<keyword evidence="1 4" id="KW-0689">Ribosomal protein</keyword>
<dbReference type="GO" id="GO:0003735">
    <property type="term" value="F:structural constituent of ribosome"/>
    <property type="evidence" value="ECO:0007669"/>
    <property type="project" value="UniProtKB-UniRule"/>
</dbReference>
<organism evidence="5 6">
    <name type="scientific">Aspergillus ruber (strain CBS 135680)</name>
    <dbReference type="NCBI Taxonomy" id="1388766"/>
    <lineage>
        <taxon>Eukaryota</taxon>
        <taxon>Fungi</taxon>
        <taxon>Dikarya</taxon>
        <taxon>Ascomycota</taxon>
        <taxon>Pezizomycotina</taxon>
        <taxon>Eurotiomycetes</taxon>
        <taxon>Eurotiomycetidae</taxon>
        <taxon>Eurotiales</taxon>
        <taxon>Aspergillaceae</taxon>
        <taxon>Aspergillus</taxon>
        <taxon>Aspergillus subgen. Aspergillus</taxon>
    </lineage>
</organism>
<protein>
    <recommendedName>
        <fullName evidence="4">60S ribosomal protein L41</fullName>
    </recommendedName>
</protein>
<keyword evidence="6" id="KW-1185">Reference proteome</keyword>
<dbReference type="RefSeq" id="XP_040637123.1">
    <property type="nucleotide sequence ID" value="XM_040777777.1"/>
</dbReference>
<evidence type="ECO:0000313" key="5">
    <source>
        <dbReference type="EMBL" id="EYE93435.1"/>
    </source>
</evidence>
<dbReference type="HOGENOM" id="CLU_1906323_0_0_1"/>
<dbReference type="Pfam" id="PF05162">
    <property type="entry name" value="Ribosomal_L41"/>
    <property type="match status" value="1"/>
</dbReference>
<evidence type="ECO:0000256" key="1">
    <source>
        <dbReference type="ARBA" id="ARBA00022980"/>
    </source>
</evidence>
<sequence length="133" mass="14782">MRAKWRKKRVRRLKRKRRKMRISVSPAPSDSLSGLSLLTSRKPESAVQLVSLYLQPLGSINGFDFFAGQCLFGVAIVCLVGLEGSFATDPGSVCMGTGQFLLDSSYFTYRPTVAAGVLELWRGHFDLKELPKI</sequence>
<comment type="subunit">
    <text evidence="4">Component of the large ribosomal subunit.</text>
</comment>
<evidence type="ECO:0000256" key="2">
    <source>
        <dbReference type="ARBA" id="ARBA00023274"/>
    </source>
</evidence>
<comment type="similarity">
    <text evidence="3 4">Belongs to the eukaryotic ribosomal protein eS32 family.</text>
</comment>
<keyword evidence="2 4" id="KW-0687">Ribonucleoprotein</keyword>
<gene>
    <name evidence="5" type="ORF">EURHEDRAFT_147297</name>
</gene>
<name>A0A017SB52_ASPRC</name>
<dbReference type="EMBL" id="KK088431">
    <property type="protein sequence ID" value="EYE93435.1"/>
    <property type="molecule type" value="Genomic_DNA"/>
</dbReference>
<evidence type="ECO:0000313" key="6">
    <source>
        <dbReference type="Proteomes" id="UP000019804"/>
    </source>
</evidence>
<dbReference type="GO" id="GO:0005840">
    <property type="term" value="C:ribosome"/>
    <property type="evidence" value="ECO:0007669"/>
    <property type="project" value="UniProtKB-KW"/>
</dbReference>
<proteinExistence type="inferred from homology"/>
<evidence type="ECO:0000256" key="4">
    <source>
        <dbReference type="RuleBase" id="RU368055"/>
    </source>
</evidence>
<dbReference type="InterPro" id="IPR007836">
    <property type="entry name" value="Ribosomal_eS32"/>
</dbReference>
<evidence type="ECO:0000256" key="3">
    <source>
        <dbReference type="ARBA" id="ARBA00043969"/>
    </source>
</evidence>
<dbReference type="GeneID" id="63692901"/>
<accession>A0A017SB52</accession>
<dbReference type="AlphaFoldDB" id="A0A017SB52"/>
<dbReference type="Proteomes" id="UP000019804">
    <property type="component" value="Unassembled WGS sequence"/>
</dbReference>
<dbReference type="GO" id="GO:0006412">
    <property type="term" value="P:translation"/>
    <property type="evidence" value="ECO:0007669"/>
    <property type="project" value="InterPro"/>
</dbReference>
<dbReference type="GO" id="GO:1990904">
    <property type="term" value="C:ribonucleoprotein complex"/>
    <property type="evidence" value="ECO:0007669"/>
    <property type="project" value="UniProtKB-KW"/>
</dbReference>
<reference evidence="6" key="1">
    <citation type="journal article" date="2014" name="Nat. Commun.">
        <title>Genomic adaptations of the halophilic Dead Sea filamentous fungus Eurotium rubrum.</title>
        <authorList>
            <person name="Kis-Papo T."/>
            <person name="Weig A.R."/>
            <person name="Riley R."/>
            <person name="Persoh D."/>
            <person name="Salamov A."/>
            <person name="Sun H."/>
            <person name="Lipzen A."/>
            <person name="Wasser S.P."/>
            <person name="Rambold G."/>
            <person name="Grigoriev I.V."/>
            <person name="Nevo E."/>
        </authorList>
    </citation>
    <scope>NUCLEOTIDE SEQUENCE [LARGE SCALE GENOMIC DNA]</scope>
    <source>
        <strain evidence="6">CBS 135680</strain>
    </source>
</reference>